<keyword evidence="2" id="KW-1185">Reference proteome</keyword>
<accession>A0ABR8ETL1</accession>
<organism evidence="1 2">
    <name type="scientific">Nostoc linckia FACHB-391</name>
    <dbReference type="NCBI Taxonomy" id="2692906"/>
    <lineage>
        <taxon>Bacteria</taxon>
        <taxon>Bacillati</taxon>
        <taxon>Cyanobacteriota</taxon>
        <taxon>Cyanophyceae</taxon>
        <taxon>Nostocales</taxon>
        <taxon>Nostocaceae</taxon>
        <taxon>Nostoc</taxon>
    </lineage>
</organism>
<protein>
    <submittedName>
        <fullName evidence="1">Uncharacterized protein</fullName>
    </submittedName>
</protein>
<gene>
    <name evidence="1" type="ORF">H6G95_11370</name>
</gene>
<reference evidence="1 2" key="1">
    <citation type="journal article" date="2020" name="ISME J.">
        <title>Comparative genomics reveals insights into cyanobacterial evolution and habitat adaptation.</title>
        <authorList>
            <person name="Chen M.Y."/>
            <person name="Teng W.K."/>
            <person name="Zhao L."/>
            <person name="Hu C.X."/>
            <person name="Zhou Y.K."/>
            <person name="Han B.P."/>
            <person name="Song L.R."/>
            <person name="Shu W.S."/>
        </authorList>
    </citation>
    <scope>NUCLEOTIDE SEQUENCE [LARGE SCALE GENOMIC DNA]</scope>
    <source>
        <strain evidence="1 2">FACHB-391</strain>
    </source>
</reference>
<dbReference type="Proteomes" id="UP000604661">
    <property type="component" value="Unassembled WGS sequence"/>
</dbReference>
<sequence>MAKPRDLGDESPQGESDGWADLFKACAYQINQIKRVRLVKRAVGHTGTFALDASNAFGDDASILVGAILSE</sequence>
<evidence type="ECO:0000313" key="1">
    <source>
        <dbReference type="EMBL" id="MBD2561207.1"/>
    </source>
</evidence>
<comment type="caution">
    <text evidence="1">The sequence shown here is derived from an EMBL/GenBank/DDBJ whole genome shotgun (WGS) entry which is preliminary data.</text>
</comment>
<evidence type="ECO:0000313" key="2">
    <source>
        <dbReference type="Proteomes" id="UP000604661"/>
    </source>
</evidence>
<name>A0ABR8ETL1_NOSLI</name>
<proteinExistence type="predicted"/>
<dbReference type="EMBL" id="JACJTE010000009">
    <property type="protein sequence ID" value="MBD2561207.1"/>
    <property type="molecule type" value="Genomic_DNA"/>
</dbReference>
<dbReference type="RefSeq" id="WP_190892315.1">
    <property type="nucleotide sequence ID" value="NZ_JACJTE010000009.1"/>
</dbReference>